<dbReference type="WBParaSite" id="MBELARI_LOCUS21066">
    <property type="protein sequence ID" value="MBELARI_LOCUS21066"/>
    <property type="gene ID" value="MBELARI_LOCUS21066"/>
</dbReference>
<dbReference type="InterPro" id="IPR006966">
    <property type="entry name" value="Peroxin-3"/>
</dbReference>
<sequence length="355" mass="40340">MSGTWEFIKRHKGKIVLGTSAVVGTSIALYQSYQQGQSLHQQSPQSEAYKVQARRHYVFDSNQRTCDQSILELVPTIKRLIESRFNVDVIKREIETNNELTHEQKFTKWEQMKIYAFARLLGLAYSYSLLTVTLKAQISILASDICAQFEEPPKSSGWTSYLPSAVTNLFHGESTNQPGKSVDANSQQIFMQCIQYFTTTGIPRLLDLVEKTVSDEMTEISLKTQLTKEEIRSLVERIEKRLLVENPELSHLVAPLDENANMVSDNLQNLIRRLIRALRSDRCRETMKALADYYLSTACHKISSTSPSPMARHIPPLSDVFHSISSSTFDAPIRNSLCSSDVHQFAIEVFNAKRE</sequence>
<evidence type="ECO:0000313" key="6">
    <source>
        <dbReference type="Proteomes" id="UP000887575"/>
    </source>
</evidence>
<evidence type="ECO:0000256" key="3">
    <source>
        <dbReference type="ARBA" id="ARBA00022593"/>
    </source>
</evidence>
<dbReference type="PANTHER" id="PTHR28080:SF1">
    <property type="entry name" value="PEROXISOMAL BIOGENESIS FACTOR 3"/>
    <property type="match status" value="1"/>
</dbReference>
<protein>
    <recommendedName>
        <fullName evidence="2">Peroxisomal biogenesis factor 3</fullName>
    </recommendedName>
    <alternativeName>
        <fullName evidence="5">Peroxisomal assembly protein PEX3</fullName>
    </alternativeName>
</protein>
<dbReference type="GO" id="GO:0030674">
    <property type="term" value="F:protein-macromolecule adaptor activity"/>
    <property type="evidence" value="ECO:0007669"/>
    <property type="project" value="TreeGrafter"/>
</dbReference>
<comment type="function">
    <text evidence="4">Involved in peroxisome biosynthesis and integrity. Assembles membrane vesicles before the matrix proteins are translocated. As a docking factor for PEX19, is necessary for the import of peroxisomal membrane proteins in the peroxisomes.</text>
</comment>
<dbReference type="AlphaFoldDB" id="A0AAF3F3E2"/>
<evidence type="ECO:0000256" key="5">
    <source>
        <dbReference type="ARBA" id="ARBA00029630"/>
    </source>
</evidence>
<reference evidence="7" key="1">
    <citation type="submission" date="2024-02" db="UniProtKB">
        <authorList>
            <consortium name="WormBaseParasite"/>
        </authorList>
    </citation>
    <scope>IDENTIFICATION</scope>
</reference>
<keyword evidence="6" id="KW-1185">Reference proteome</keyword>
<proteinExistence type="predicted"/>
<dbReference type="PANTHER" id="PTHR28080">
    <property type="entry name" value="PEROXISOMAL BIOGENESIS FACTOR 3"/>
    <property type="match status" value="1"/>
</dbReference>
<dbReference type="Proteomes" id="UP000887575">
    <property type="component" value="Unassembled WGS sequence"/>
</dbReference>
<evidence type="ECO:0000256" key="1">
    <source>
        <dbReference type="ARBA" id="ARBA00011494"/>
    </source>
</evidence>
<organism evidence="6 7">
    <name type="scientific">Mesorhabditis belari</name>
    <dbReference type="NCBI Taxonomy" id="2138241"/>
    <lineage>
        <taxon>Eukaryota</taxon>
        <taxon>Metazoa</taxon>
        <taxon>Ecdysozoa</taxon>
        <taxon>Nematoda</taxon>
        <taxon>Chromadorea</taxon>
        <taxon>Rhabditida</taxon>
        <taxon>Rhabditina</taxon>
        <taxon>Rhabditomorpha</taxon>
        <taxon>Rhabditoidea</taxon>
        <taxon>Rhabditidae</taxon>
        <taxon>Mesorhabditinae</taxon>
        <taxon>Mesorhabditis</taxon>
    </lineage>
</organism>
<dbReference type="GO" id="GO:0005778">
    <property type="term" value="C:peroxisomal membrane"/>
    <property type="evidence" value="ECO:0007669"/>
    <property type="project" value="InterPro"/>
</dbReference>
<evidence type="ECO:0000256" key="4">
    <source>
        <dbReference type="ARBA" id="ARBA00025338"/>
    </source>
</evidence>
<dbReference type="Pfam" id="PF04882">
    <property type="entry name" value="Peroxin-3"/>
    <property type="match status" value="1"/>
</dbReference>
<name>A0AAF3F3E2_9BILA</name>
<accession>A0AAF3F3E2</accession>
<evidence type="ECO:0000313" key="7">
    <source>
        <dbReference type="WBParaSite" id="MBELARI_LOCUS21066"/>
    </source>
</evidence>
<comment type="subunit">
    <text evidence="1">Interacts with PEX19.</text>
</comment>
<keyword evidence="3" id="KW-0962">Peroxisome biogenesis</keyword>
<evidence type="ECO:0000256" key="2">
    <source>
        <dbReference type="ARBA" id="ARBA00014294"/>
    </source>
</evidence>
<dbReference type="GO" id="GO:0045046">
    <property type="term" value="P:protein import into peroxisome membrane"/>
    <property type="evidence" value="ECO:0007669"/>
    <property type="project" value="TreeGrafter"/>
</dbReference>